<comment type="similarity">
    <text evidence="1 4">Belongs to the D-isomer specific 2-hydroxyacid dehydrogenase family.</text>
</comment>
<dbReference type="Gene3D" id="3.40.50.720">
    <property type="entry name" value="NAD(P)-binding Rossmann-like Domain"/>
    <property type="match status" value="2"/>
</dbReference>
<keyword evidence="2 4" id="KW-0560">Oxidoreductase</keyword>
<evidence type="ECO:0000313" key="7">
    <source>
        <dbReference type="EMBL" id="PIT41369.1"/>
    </source>
</evidence>
<dbReference type="InterPro" id="IPR006139">
    <property type="entry name" value="D-isomer_2_OHA_DH_cat_dom"/>
</dbReference>
<dbReference type="InterPro" id="IPR050418">
    <property type="entry name" value="D-iso_2-hydroxyacid_DH_PdxB"/>
</dbReference>
<feature type="domain" description="D-isomer specific 2-hydroxyacid dehydrogenase catalytic" evidence="5">
    <location>
        <begin position="26"/>
        <end position="309"/>
    </location>
</feature>
<evidence type="ECO:0000256" key="2">
    <source>
        <dbReference type="ARBA" id="ARBA00023002"/>
    </source>
</evidence>
<reference evidence="7" key="1">
    <citation type="journal article" date="2017" name="MBio">
        <title>Type VI secretion-mediated competition in the bee gut microbiome.</title>
        <authorList>
            <person name="Steele M.I."/>
            <person name="Kwong W.K."/>
            <person name="Powell J.E."/>
            <person name="Whiteley M."/>
            <person name="Moran N.A."/>
        </authorList>
    </citation>
    <scope>NUCLEOTIDE SEQUENCE [LARGE SCALE GENOMIC DNA]</scope>
    <source>
        <strain evidence="7">WkB273</strain>
    </source>
</reference>
<protein>
    <submittedName>
        <fullName evidence="7">Hydroxyacid dehydrogenase</fullName>
    </submittedName>
</protein>
<dbReference type="PANTHER" id="PTHR43761">
    <property type="entry name" value="D-ISOMER SPECIFIC 2-HYDROXYACID DEHYDROGENASE FAMILY PROTEIN (AFU_ORTHOLOGUE AFUA_1G13630)"/>
    <property type="match status" value="1"/>
</dbReference>
<organism evidence="7 8">
    <name type="scientific">Snodgrassella alvi</name>
    <dbReference type="NCBI Taxonomy" id="1196083"/>
    <lineage>
        <taxon>Bacteria</taxon>
        <taxon>Pseudomonadati</taxon>
        <taxon>Pseudomonadota</taxon>
        <taxon>Betaproteobacteria</taxon>
        <taxon>Neisseriales</taxon>
        <taxon>Neisseriaceae</taxon>
        <taxon>Snodgrassella</taxon>
    </lineage>
</organism>
<dbReference type="InterPro" id="IPR036291">
    <property type="entry name" value="NAD(P)-bd_dom_sf"/>
</dbReference>
<evidence type="ECO:0000259" key="5">
    <source>
        <dbReference type="Pfam" id="PF00389"/>
    </source>
</evidence>
<dbReference type="Pfam" id="PF00389">
    <property type="entry name" value="2-Hacid_dh"/>
    <property type="match status" value="1"/>
</dbReference>
<dbReference type="GO" id="GO:0016616">
    <property type="term" value="F:oxidoreductase activity, acting on the CH-OH group of donors, NAD or NADP as acceptor"/>
    <property type="evidence" value="ECO:0007669"/>
    <property type="project" value="InterPro"/>
</dbReference>
<dbReference type="Proteomes" id="UP000230202">
    <property type="component" value="Unassembled WGS sequence"/>
</dbReference>
<dbReference type="SUPFAM" id="SSF52283">
    <property type="entry name" value="Formate/glycerate dehydrogenase catalytic domain-like"/>
    <property type="match status" value="1"/>
</dbReference>
<dbReference type="AlphaFoldDB" id="A0A2N9X947"/>
<evidence type="ECO:0000256" key="1">
    <source>
        <dbReference type="ARBA" id="ARBA00005854"/>
    </source>
</evidence>
<evidence type="ECO:0000256" key="3">
    <source>
        <dbReference type="ARBA" id="ARBA00023027"/>
    </source>
</evidence>
<dbReference type="InterPro" id="IPR029753">
    <property type="entry name" value="D-isomer_DH_CS"/>
</dbReference>
<dbReference type="PROSITE" id="PS00670">
    <property type="entry name" value="D_2_HYDROXYACID_DH_2"/>
    <property type="match status" value="1"/>
</dbReference>
<dbReference type="RefSeq" id="WP_100151478.1">
    <property type="nucleotide sequence ID" value="NZ_MEIL01000016.1"/>
</dbReference>
<proteinExistence type="inferred from homology"/>
<sequence length="310" mass="33973">MSTSEIVFLDRATLPDFPFKFDFPHHITTYSHSNSDEVAGRIAQANIVISNKVRINAEAIKNSPQLKLIAVPATGLDHIDQQAAQQHNVGIRNVRGYGNDTVAEHAMMLILALMRQLPAYQRDVAAGLWQSSPFFCHFGAPIRDLNGKTLGIFGKGGIGQALAARAQAFGMHVLWGEHKNAKDCRNGYTPFTQLIQQADVISLHCPLNEQTRNMIDETELKSMKPQAVLINVGRGGLVAEQALVAALKYGQLGGAGVDVLSEEPPVHGNPLLNARLPNLIITPHMAWGSEEAIQRICTMLENNINTFMRE</sequence>
<gene>
    <name evidence="7" type="ORF">BHC54_01020</name>
</gene>
<accession>A0A2N9X947</accession>
<evidence type="ECO:0000256" key="4">
    <source>
        <dbReference type="RuleBase" id="RU003719"/>
    </source>
</evidence>
<dbReference type="GO" id="GO:0051287">
    <property type="term" value="F:NAD binding"/>
    <property type="evidence" value="ECO:0007669"/>
    <property type="project" value="InterPro"/>
</dbReference>
<dbReference type="FunFam" id="3.40.50.720:FF:000203">
    <property type="entry name" value="D-3-phosphoglycerate dehydrogenase (SerA)"/>
    <property type="match status" value="1"/>
</dbReference>
<dbReference type="Pfam" id="PF02826">
    <property type="entry name" value="2-Hacid_dh_C"/>
    <property type="match status" value="1"/>
</dbReference>
<dbReference type="CDD" id="cd12162">
    <property type="entry name" value="2-Hacid_dh_4"/>
    <property type="match status" value="1"/>
</dbReference>
<keyword evidence="8" id="KW-1185">Reference proteome</keyword>
<dbReference type="InterPro" id="IPR006140">
    <property type="entry name" value="D-isomer_DH_NAD-bd"/>
</dbReference>
<evidence type="ECO:0000313" key="8">
    <source>
        <dbReference type="Proteomes" id="UP000230202"/>
    </source>
</evidence>
<dbReference type="SUPFAM" id="SSF51735">
    <property type="entry name" value="NAD(P)-binding Rossmann-fold domains"/>
    <property type="match status" value="1"/>
</dbReference>
<dbReference type="PANTHER" id="PTHR43761:SF1">
    <property type="entry name" value="D-ISOMER SPECIFIC 2-HYDROXYACID DEHYDROGENASE CATALYTIC DOMAIN-CONTAINING PROTEIN-RELATED"/>
    <property type="match status" value="1"/>
</dbReference>
<comment type="caution">
    <text evidence="7">The sequence shown here is derived from an EMBL/GenBank/DDBJ whole genome shotgun (WGS) entry which is preliminary data.</text>
</comment>
<evidence type="ECO:0000259" key="6">
    <source>
        <dbReference type="Pfam" id="PF02826"/>
    </source>
</evidence>
<dbReference type="EMBL" id="MEIL01000016">
    <property type="protein sequence ID" value="PIT41369.1"/>
    <property type="molecule type" value="Genomic_DNA"/>
</dbReference>
<name>A0A2N9X947_9NEIS</name>
<keyword evidence="3" id="KW-0520">NAD</keyword>
<feature type="domain" description="D-isomer specific 2-hydroxyacid dehydrogenase NAD-binding" evidence="6">
    <location>
        <begin position="107"/>
        <end position="286"/>
    </location>
</feature>